<dbReference type="OrthoDB" id="9806365at2"/>
<sequence length="126" mass="13654">MNGKVEQQSTGSSVDTVKLLAALLILVAGVVGYYWFAETGHFAIRFAGLVVCLVAAGVIAAFTGPGRALVGFFSETRFELRKVAWPSRQETVQTTIMVMIVVVIISILLWLIDMLLAWIVRGLVGV</sequence>
<dbReference type="Pfam" id="PF00584">
    <property type="entry name" value="SecE"/>
    <property type="match status" value="1"/>
</dbReference>
<comment type="subcellular location">
    <subcellularLocation>
        <location evidence="1">Membrane</location>
    </subcellularLocation>
</comment>
<dbReference type="RefSeq" id="WP_123521485.1">
    <property type="nucleotide sequence ID" value="NZ_JBHLWF010000074.1"/>
</dbReference>
<organism evidence="10 11">
    <name type="scientific">Pseudofulvimonas gallinarii</name>
    <dbReference type="NCBI Taxonomy" id="634155"/>
    <lineage>
        <taxon>Bacteria</taxon>
        <taxon>Pseudomonadati</taxon>
        <taxon>Pseudomonadota</taxon>
        <taxon>Gammaproteobacteria</taxon>
        <taxon>Lysobacterales</taxon>
        <taxon>Rhodanobacteraceae</taxon>
        <taxon>Pseudofulvimonas</taxon>
    </lineage>
</organism>
<evidence type="ECO:0000256" key="2">
    <source>
        <dbReference type="ARBA" id="ARBA00022448"/>
    </source>
</evidence>
<dbReference type="InterPro" id="IPR038379">
    <property type="entry name" value="SecE_sf"/>
</dbReference>
<dbReference type="Gene3D" id="1.20.5.1030">
    <property type="entry name" value="Preprotein translocase secy subunit"/>
    <property type="match status" value="1"/>
</dbReference>
<comment type="subunit">
    <text evidence="9">Component of the Sec protein translocase complex. Heterotrimer consisting of SecY, SecE and SecG subunits. The heterotrimers can form oligomers, although 1 heterotrimer is thought to be able to translocate proteins. Interacts with the ribosome. Interacts with SecDF, and other proteins may be involved. Interacts with SecA.</text>
</comment>
<name>A0A4R3LJ70_9GAMM</name>
<dbReference type="GO" id="GO:0008320">
    <property type="term" value="F:protein transmembrane transporter activity"/>
    <property type="evidence" value="ECO:0007669"/>
    <property type="project" value="UniProtKB-UniRule"/>
</dbReference>
<dbReference type="InterPro" id="IPR005807">
    <property type="entry name" value="SecE_bac"/>
</dbReference>
<comment type="caution">
    <text evidence="9">Lacks conserved residue(s) required for the propagation of feature annotation.</text>
</comment>
<evidence type="ECO:0000313" key="10">
    <source>
        <dbReference type="EMBL" id="TCS98554.1"/>
    </source>
</evidence>
<evidence type="ECO:0000256" key="6">
    <source>
        <dbReference type="ARBA" id="ARBA00022989"/>
    </source>
</evidence>
<dbReference type="GO" id="GO:0065002">
    <property type="term" value="P:intracellular protein transmembrane transport"/>
    <property type="evidence" value="ECO:0007669"/>
    <property type="project" value="UniProtKB-UniRule"/>
</dbReference>
<dbReference type="GO" id="GO:0006605">
    <property type="term" value="P:protein targeting"/>
    <property type="evidence" value="ECO:0007669"/>
    <property type="project" value="UniProtKB-UniRule"/>
</dbReference>
<accession>A0A4R3LJ70</accession>
<dbReference type="NCBIfam" id="TIGR00964">
    <property type="entry name" value="secE_bact"/>
    <property type="match status" value="1"/>
</dbReference>
<dbReference type="GO" id="GO:0043952">
    <property type="term" value="P:protein transport by the Sec complex"/>
    <property type="evidence" value="ECO:0007669"/>
    <property type="project" value="UniProtKB-UniRule"/>
</dbReference>
<evidence type="ECO:0000256" key="8">
    <source>
        <dbReference type="ARBA" id="ARBA00023136"/>
    </source>
</evidence>
<evidence type="ECO:0000256" key="5">
    <source>
        <dbReference type="ARBA" id="ARBA00022927"/>
    </source>
</evidence>
<evidence type="ECO:0000256" key="4">
    <source>
        <dbReference type="ARBA" id="ARBA00022692"/>
    </source>
</evidence>
<keyword evidence="3 9" id="KW-1003">Cell membrane</keyword>
<comment type="similarity">
    <text evidence="9">Belongs to the SecE/SEC61-gamma family.</text>
</comment>
<dbReference type="Proteomes" id="UP000294599">
    <property type="component" value="Unassembled WGS sequence"/>
</dbReference>
<dbReference type="HAMAP" id="MF_00422">
    <property type="entry name" value="SecE"/>
    <property type="match status" value="1"/>
</dbReference>
<comment type="function">
    <text evidence="9">Essential subunit of the Sec protein translocation channel SecYEG. Clamps together the 2 halves of SecY. May contact the channel plug during translocation.</text>
</comment>
<dbReference type="AlphaFoldDB" id="A0A4R3LJ70"/>
<keyword evidence="5 9" id="KW-0653">Protein transport</keyword>
<feature type="transmembrane region" description="Helical" evidence="9">
    <location>
        <begin position="96"/>
        <end position="120"/>
    </location>
</feature>
<keyword evidence="11" id="KW-1185">Reference proteome</keyword>
<reference evidence="10 11" key="1">
    <citation type="submission" date="2019-03" db="EMBL/GenBank/DDBJ databases">
        <title>Genomic Encyclopedia of Type Strains, Phase IV (KMG-IV): sequencing the most valuable type-strain genomes for metagenomic binning, comparative biology and taxonomic classification.</title>
        <authorList>
            <person name="Goeker M."/>
        </authorList>
    </citation>
    <scope>NUCLEOTIDE SEQUENCE [LARGE SCALE GENOMIC DNA]</scope>
    <source>
        <strain evidence="10 11">DSM 21944</strain>
    </source>
</reference>
<dbReference type="InterPro" id="IPR001901">
    <property type="entry name" value="Translocase_SecE/Sec61-g"/>
</dbReference>
<keyword evidence="2 9" id="KW-0813">Transport</keyword>
<evidence type="ECO:0000256" key="7">
    <source>
        <dbReference type="ARBA" id="ARBA00023010"/>
    </source>
</evidence>
<keyword evidence="8 9" id="KW-0472">Membrane</keyword>
<feature type="transmembrane region" description="Helical" evidence="9">
    <location>
        <begin position="42"/>
        <end position="62"/>
    </location>
</feature>
<keyword evidence="4 9" id="KW-0812">Transmembrane</keyword>
<evidence type="ECO:0000256" key="3">
    <source>
        <dbReference type="ARBA" id="ARBA00022475"/>
    </source>
</evidence>
<dbReference type="EMBL" id="SMAF01000008">
    <property type="protein sequence ID" value="TCS98554.1"/>
    <property type="molecule type" value="Genomic_DNA"/>
</dbReference>
<evidence type="ECO:0000256" key="9">
    <source>
        <dbReference type="HAMAP-Rule" id="MF_00422"/>
    </source>
</evidence>
<evidence type="ECO:0000256" key="1">
    <source>
        <dbReference type="ARBA" id="ARBA00004370"/>
    </source>
</evidence>
<dbReference type="GO" id="GO:0009306">
    <property type="term" value="P:protein secretion"/>
    <property type="evidence" value="ECO:0007669"/>
    <property type="project" value="UniProtKB-UniRule"/>
</dbReference>
<comment type="caution">
    <text evidence="10">The sequence shown here is derived from an EMBL/GenBank/DDBJ whole genome shotgun (WGS) entry which is preliminary data.</text>
</comment>
<gene>
    <name evidence="9" type="primary">secE</name>
    <name evidence="10" type="ORF">EDC25_108134</name>
</gene>
<dbReference type="PRINTS" id="PR01650">
    <property type="entry name" value="SECETRNLCASE"/>
</dbReference>
<feature type="transmembrane region" description="Helical" evidence="9">
    <location>
        <begin position="17"/>
        <end position="36"/>
    </location>
</feature>
<dbReference type="PANTHER" id="PTHR33910">
    <property type="entry name" value="PROTEIN TRANSLOCASE SUBUNIT SECE"/>
    <property type="match status" value="1"/>
</dbReference>
<dbReference type="GO" id="GO:0005886">
    <property type="term" value="C:plasma membrane"/>
    <property type="evidence" value="ECO:0007669"/>
    <property type="project" value="UniProtKB-UniRule"/>
</dbReference>
<evidence type="ECO:0000313" key="11">
    <source>
        <dbReference type="Proteomes" id="UP000294599"/>
    </source>
</evidence>
<dbReference type="PANTHER" id="PTHR33910:SF1">
    <property type="entry name" value="PROTEIN TRANSLOCASE SUBUNIT SECE"/>
    <property type="match status" value="1"/>
</dbReference>
<protein>
    <recommendedName>
        <fullName evidence="9">Protein translocase subunit SecE</fullName>
    </recommendedName>
</protein>
<keyword evidence="7 9" id="KW-0811">Translocation</keyword>
<proteinExistence type="inferred from homology"/>
<keyword evidence="6 9" id="KW-1133">Transmembrane helix</keyword>